<reference evidence="1" key="2">
    <citation type="submission" date="2020-09" db="EMBL/GenBank/DDBJ databases">
        <authorList>
            <person name="Sun Q."/>
            <person name="Ohkuma M."/>
        </authorList>
    </citation>
    <scope>NUCLEOTIDE SEQUENCE</scope>
    <source>
        <strain evidence="1">JCM 4714</strain>
    </source>
</reference>
<evidence type="ECO:0000313" key="2">
    <source>
        <dbReference type="Proteomes" id="UP000655443"/>
    </source>
</evidence>
<dbReference type="EMBL" id="BMVG01000031">
    <property type="protein sequence ID" value="GHE12095.1"/>
    <property type="molecule type" value="Genomic_DNA"/>
</dbReference>
<keyword evidence="2" id="KW-1185">Reference proteome</keyword>
<name>A0A919D802_9ACTN</name>
<protein>
    <submittedName>
        <fullName evidence="1">Uncharacterized protein</fullName>
    </submittedName>
</protein>
<sequence>MAPNTIVRCSAGHQYTATWTPLIYIRSVRFTHGRRFTRCPVKRHWGVVAKIDSMNPGQAELASAQSRDAGL</sequence>
<evidence type="ECO:0000313" key="1">
    <source>
        <dbReference type="EMBL" id="GHE12095.1"/>
    </source>
</evidence>
<dbReference type="AlphaFoldDB" id="A0A919D802"/>
<organism evidence="1 2">
    <name type="scientific">Streptomyces alanosinicus</name>
    <dbReference type="NCBI Taxonomy" id="68171"/>
    <lineage>
        <taxon>Bacteria</taxon>
        <taxon>Bacillati</taxon>
        <taxon>Actinomycetota</taxon>
        <taxon>Actinomycetes</taxon>
        <taxon>Kitasatosporales</taxon>
        <taxon>Streptomycetaceae</taxon>
        <taxon>Streptomyces</taxon>
    </lineage>
</organism>
<gene>
    <name evidence="1" type="ORF">GCM10010339_74230</name>
</gene>
<reference evidence="1" key="1">
    <citation type="journal article" date="2014" name="Int. J. Syst. Evol. Microbiol.">
        <title>Complete genome sequence of Corynebacterium casei LMG S-19264T (=DSM 44701T), isolated from a smear-ripened cheese.</title>
        <authorList>
            <consortium name="US DOE Joint Genome Institute (JGI-PGF)"/>
            <person name="Walter F."/>
            <person name="Albersmeier A."/>
            <person name="Kalinowski J."/>
            <person name="Ruckert C."/>
        </authorList>
    </citation>
    <scope>NUCLEOTIDE SEQUENCE</scope>
    <source>
        <strain evidence="1">JCM 4714</strain>
    </source>
</reference>
<comment type="caution">
    <text evidence="1">The sequence shown here is derived from an EMBL/GenBank/DDBJ whole genome shotgun (WGS) entry which is preliminary data.</text>
</comment>
<accession>A0A919D802</accession>
<dbReference type="Proteomes" id="UP000655443">
    <property type="component" value="Unassembled WGS sequence"/>
</dbReference>
<proteinExistence type="predicted"/>